<evidence type="ECO:0000313" key="2">
    <source>
        <dbReference type="EMBL" id="GAA3686983.1"/>
    </source>
</evidence>
<feature type="region of interest" description="Disordered" evidence="1">
    <location>
        <begin position="1"/>
        <end position="43"/>
    </location>
</feature>
<dbReference type="RefSeq" id="WP_428834294.1">
    <property type="nucleotide sequence ID" value="NZ_BAABBE010000058.1"/>
</dbReference>
<protein>
    <submittedName>
        <fullName evidence="2">Uncharacterized protein</fullName>
    </submittedName>
</protein>
<dbReference type="Proteomes" id="UP001500711">
    <property type="component" value="Unassembled WGS sequence"/>
</dbReference>
<proteinExistence type="predicted"/>
<gene>
    <name evidence="2" type="ORF">GCM10022267_87300</name>
</gene>
<keyword evidence="3" id="KW-1185">Reference proteome</keyword>
<organism evidence="2 3">
    <name type="scientific">Lentzea roselyniae</name>
    <dbReference type="NCBI Taxonomy" id="531940"/>
    <lineage>
        <taxon>Bacteria</taxon>
        <taxon>Bacillati</taxon>
        <taxon>Actinomycetota</taxon>
        <taxon>Actinomycetes</taxon>
        <taxon>Pseudonocardiales</taxon>
        <taxon>Pseudonocardiaceae</taxon>
        <taxon>Lentzea</taxon>
    </lineage>
</organism>
<dbReference type="InterPro" id="IPR036291">
    <property type="entry name" value="NAD(P)-bd_dom_sf"/>
</dbReference>
<dbReference type="Gene3D" id="3.40.50.720">
    <property type="entry name" value="NAD(P)-binding Rossmann-like Domain"/>
    <property type="match status" value="1"/>
</dbReference>
<sequence>MVSIKPGTEHPVRSLDPACRRSPAPRPAETADGPAATPSQDWPHTIRWCEVPPEPAEPAVQNGRWLLLHGGSRFDDLLGERLAAAGCSVSVVRHGWAYAAEGAGHYRAVPDSTQDLAQVLREVSRDGTVQGVVSLWATATRPARQATPENVQWTVTGICAQTTALVRALATLKTTSS</sequence>
<accession>A0ABP7CF71</accession>
<evidence type="ECO:0000256" key="1">
    <source>
        <dbReference type="SAM" id="MobiDB-lite"/>
    </source>
</evidence>
<dbReference type="SUPFAM" id="SSF51735">
    <property type="entry name" value="NAD(P)-binding Rossmann-fold domains"/>
    <property type="match status" value="1"/>
</dbReference>
<comment type="caution">
    <text evidence="2">The sequence shown here is derived from an EMBL/GenBank/DDBJ whole genome shotgun (WGS) entry which is preliminary data.</text>
</comment>
<name>A0ABP7CF71_9PSEU</name>
<dbReference type="EMBL" id="BAABBE010000058">
    <property type="protein sequence ID" value="GAA3686983.1"/>
    <property type="molecule type" value="Genomic_DNA"/>
</dbReference>
<reference evidence="3" key="1">
    <citation type="journal article" date="2019" name="Int. J. Syst. Evol. Microbiol.">
        <title>The Global Catalogue of Microorganisms (GCM) 10K type strain sequencing project: providing services to taxonomists for standard genome sequencing and annotation.</title>
        <authorList>
            <consortium name="The Broad Institute Genomics Platform"/>
            <consortium name="The Broad Institute Genome Sequencing Center for Infectious Disease"/>
            <person name="Wu L."/>
            <person name="Ma J."/>
        </authorList>
    </citation>
    <scope>NUCLEOTIDE SEQUENCE [LARGE SCALE GENOMIC DNA]</scope>
    <source>
        <strain evidence="3">JCM 17494</strain>
    </source>
</reference>
<evidence type="ECO:0000313" key="3">
    <source>
        <dbReference type="Proteomes" id="UP001500711"/>
    </source>
</evidence>